<feature type="compositionally biased region" description="Basic and acidic residues" evidence="1">
    <location>
        <begin position="135"/>
        <end position="159"/>
    </location>
</feature>
<name>A0A6L3YW10_9HYPH</name>
<dbReference type="EMBL" id="WBVX01000002">
    <property type="protein sequence ID" value="KAB2689698.1"/>
    <property type="molecule type" value="Genomic_DNA"/>
</dbReference>
<gene>
    <name evidence="2" type="ORF">F9L08_03295</name>
</gene>
<reference evidence="2 3" key="1">
    <citation type="submission" date="2019-09" db="EMBL/GenBank/DDBJ databases">
        <title>Taxonomic organization of the family Brucellaceae based on a phylogenomic approach.</title>
        <authorList>
            <person name="Leclercq S."/>
            <person name="Cloeckaert A."/>
            <person name="Zygmunt M.S."/>
        </authorList>
    </citation>
    <scope>NUCLEOTIDE SEQUENCE [LARGE SCALE GENOMIC DNA]</scope>
    <source>
        <strain evidence="2 3">WS1830</strain>
    </source>
</reference>
<organism evidence="2 3">
    <name type="scientific">Brucella tritici</name>
    <dbReference type="NCBI Taxonomy" id="94626"/>
    <lineage>
        <taxon>Bacteria</taxon>
        <taxon>Pseudomonadati</taxon>
        <taxon>Pseudomonadota</taxon>
        <taxon>Alphaproteobacteria</taxon>
        <taxon>Hyphomicrobiales</taxon>
        <taxon>Brucellaceae</taxon>
        <taxon>Brucella/Ochrobactrum group</taxon>
        <taxon>Brucella</taxon>
    </lineage>
</organism>
<sequence>MVAETNERAVIGGNNPPIKEALADQYKELVDLIEPIAERANAHPRKIESDEDLGPLGEIVLDAKALSKRIETARKVEKEPFVKGGREVDQFFHPLTDRLDRIVDVFEALASSYQRDKAEAERRRAAEEAARLRAEEERKLKEAHEVKRESTAERKKDEAASLGHQATSAEQRTAASAAELTKVRTGNGVTASATTKWAFRIVDLAAVDLNSLKDFFRVEDIEKAIRSKVAIHKGNTKIPGVDVFEDVKATFR</sequence>
<dbReference type="AlphaFoldDB" id="A0A6L3YW10"/>
<accession>A0A6L3YW10</accession>
<dbReference type="Proteomes" id="UP000481643">
    <property type="component" value="Unassembled WGS sequence"/>
</dbReference>
<feature type="region of interest" description="Disordered" evidence="1">
    <location>
        <begin position="135"/>
        <end position="174"/>
    </location>
</feature>
<evidence type="ECO:0000313" key="2">
    <source>
        <dbReference type="EMBL" id="KAB2689698.1"/>
    </source>
</evidence>
<feature type="compositionally biased region" description="Polar residues" evidence="1">
    <location>
        <begin position="164"/>
        <end position="174"/>
    </location>
</feature>
<evidence type="ECO:0000256" key="1">
    <source>
        <dbReference type="SAM" id="MobiDB-lite"/>
    </source>
</evidence>
<protein>
    <submittedName>
        <fullName evidence="2">Uncharacterized protein</fullName>
    </submittedName>
</protein>
<comment type="caution">
    <text evidence="2">The sequence shown here is derived from an EMBL/GenBank/DDBJ whole genome shotgun (WGS) entry which is preliminary data.</text>
</comment>
<dbReference type="RefSeq" id="WP_151651077.1">
    <property type="nucleotide sequence ID" value="NZ_WBVX01000002.1"/>
</dbReference>
<proteinExistence type="predicted"/>
<evidence type="ECO:0000313" key="3">
    <source>
        <dbReference type="Proteomes" id="UP000481643"/>
    </source>
</evidence>